<keyword evidence="1" id="KW-0508">mRNA splicing</keyword>
<dbReference type="AlphaFoldDB" id="A0A8S9NUE6"/>
<dbReference type="PANTHER" id="PTHR43995">
    <property type="entry name" value="PRE-MRNA-PROCESSING FACTOR 19"/>
    <property type="match status" value="1"/>
</dbReference>
<keyword evidence="1" id="KW-0747">Spliceosome</keyword>
<comment type="caution">
    <text evidence="2">The sequence shown here is derived from an EMBL/GenBank/DDBJ whole genome shotgun (WGS) entry which is preliminary data.</text>
</comment>
<organism evidence="2 3">
    <name type="scientific">Brassica cretica</name>
    <name type="common">Mustard</name>
    <dbReference type="NCBI Taxonomy" id="69181"/>
    <lineage>
        <taxon>Eukaryota</taxon>
        <taxon>Viridiplantae</taxon>
        <taxon>Streptophyta</taxon>
        <taxon>Embryophyta</taxon>
        <taxon>Tracheophyta</taxon>
        <taxon>Spermatophyta</taxon>
        <taxon>Magnoliopsida</taxon>
        <taxon>eudicotyledons</taxon>
        <taxon>Gunneridae</taxon>
        <taxon>Pentapetalae</taxon>
        <taxon>rosids</taxon>
        <taxon>malvids</taxon>
        <taxon>Brassicales</taxon>
        <taxon>Brassicaceae</taxon>
        <taxon>Brassiceae</taxon>
        <taxon>Brassica</taxon>
    </lineage>
</organism>
<keyword evidence="1" id="KW-0833">Ubl conjugation pathway</keyword>
<dbReference type="SUPFAM" id="SSF50978">
    <property type="entry name" value="WD40 repeat-like"/>
    <property type="match status" value="1"/>
</dbReference>
<keyword evidence="1" id="KW-0808">Transferase</keyword>
<comment type="pathway">
    <text evidence="1">Protein modification; protein ubiquitination.</text>
</comment>
<proteinExistence type="inferred from homology"/>
<comment type="subcellular location">
    <subcellularLocation>
        <location evidence="1">Nucleus</location>
    </subcellularLocation>
</comment>
<evidence type="ECO:0000313" key="2">
    <source>
        <dbReference type="EMBL" id="KAF3507356.1"/>
    </source>
</evidence>
<dbReference type="GO" id="GO:0006281">
    <property type="term" value="P:DNA repair"/>
    <property type="evidence" value="ECO:0007669"/>
    <property type="project" value="UniProtKB-KW"/>
</dbReference>
<dbReference type="GO" id="GO:0071006">
    <property type="term" value="C:U2-type catalytic step 1 spliceosome"/>
    <property type="evidence" value="ECO:0007669"/>
    <property type="project" value="TreeGrafter"/>
</dbReference>
<dbReference type="GO" id="GO:0061630">
    <property type="term" value="F:ubiquitin protein ligase activity"/>
    <property type="evidence" value="ECO:0007669"/>
    <property type="project" value="UniProtKB-UniRule"/>
</dbReference>
<dbReference type="GO" id="GO:0000974">
    <property type="term" value="C:Prp19 complex"/>
    <property type="evidence" value="ECO:0007669"/>
    <property type="project" value="UniProtKB-UniRule"/>
</dbReference>
<dbReference type="EC" id="2.3.2.27" evidence="1"/>
<accession>A0A8S9NUE6</accession>
<dbReference type="GO" id="GO:0070534">
    <property type="term" value="P:protein K63-linked ubiquitination"/>
    <property type="evidence" value="ECO:0007669"/>
    <property type="project" value="UniProtKB-UniRule"/>
</dbReference>
<protein>
    <recommendedName>
        <fullName evidence="1">Pre-mRNA-processing factor 19</fullName>
        <ecNumber evidence="1">2.3.2.27</ecNumber>
    </recommendedName>
</protein>
<evidence type="ECO:0000256" key="1">
    <source>
        <dbReference type="RuleBase" id="RU367101"/>
    </source>
</evidence>
<comment type="function">
    <text evidence="1">Ubiquitin-protein ligase which is mainly involved pre-mRNA splicing and DNA repair. Required for pre-mRNA splicing as component of the spliceosome.</text>
</comment>
<dbReference type="GO" id="GO:0000398">
    <property type="term" value="P:mRNA splicing, via spliceosome"/>
    <property type="evidence" value="ECO:0007669"/>
    <property type="project" value="InterPro"/>
</dbReference>
<dbReference type="Gene3D" id="2.130.10.10">
    <property type="entry name" value="YVTN repeat-like/Quinoprotein amine dehydrogenase"/>
    <property type="match status" value="1"/>
</dbReference>
<name>A0A8S9NUE6_BRACR</name>
<dbReference type="GO" id="GO:0005737">
    <property type="term" value="C:cytoplasm"/>
    <property type="evidence" value="ECO:0007669"/>
    <property type="project" value="TreeGrafter"/>
</dbReference>
<dbReference type="InterPro" id="IPR036322">
    <property type="entry name" value="WD40_repeat_dom_sf"/>
</dbReference>
<comment type="catalytic activity">
    <reaction evidence="1">
        <text>S-ubiquitinyl-[E2 ubiquitin-conjugating enzyme]-L-cysteine + [acceptor protein]-L-lysine = [E2 ubiquitin-conjugating enzyme]-L-cysteine + N(6)-ubiquitinyl-[acceptor protein]-L-lysine.</text>
        <dbReference type="EC" id="2.3.2.27"/>
    </reaction>
</comment>
<dbReference type="EMBL" id="QGKX02001521">
    <property type="protein sequence ID" value="KAF3507356.1"/>
    <property type="molecule type" value="Genomic_DNA"/>
</dbReference>
<dbReference type="Proteomes" id="UP000712600">
    <property type="component" value="Unassembled WGS sequence"/>
</dbReference>
<keyword evidence="1" id="KW-0234">DNA repair</keyword>
<keyword evidence="1" id="KW-0227">DNA damage</keyword>
<sequence>MGGLHCDLLFHTVSGEVPEEPVVSTKSGLEHCIQLASLDCLERSRILQCRSLPEAQKATGTANIQTAAEDGVKFWDLRKLRNFKSFLSADANSAMQLLYSVPGRSALVVLLIEKSPCKATCVKFGSDARYIAVGSMDSNLRIFGIPSDERANNE</sequence>
<dbReference type="PANTHER" id="PTHR43995:SF1">
    <property type="entry name" value="PRE-MRNA-PROCESSING FACTOR 19"/>
    <property type="match status" value="1"/>
</dbReference>
<comment type="subunit">
    <text evidence="1">Homotetramer.</text>
</comment>
<dbReference type="InterPro" id="IPR015943">
    <property type="entry name" value="WD40/YVTN_repeat-like_dom_sf"/>
</dbReference>
<comment type="similarity">
    <text evidence="1">Belongs to the WD repeat PRP19 family.</text>
</comment>
<dbReference type="InterPro" id="IPR038959">
    <property type="entry name" value="Prp19"/>
</dbReference>
<gene>
    <name evidence="2" type="ORF">F2Q69_00001566</name>
</gene>
<reference evidence="2" key="1">
    <citation type="submission" date="2019-12" db="EMBL/GenBank/DDBJ databases">
        <title>Genome sequencing and annotation of Brassica cretica.</title>
        <authorList>
            <person name="Studholme D.J."/>
            <person name="Sarris P."/>
        </authorList>
    </citation>
    <scope>NUCLEOTIDE SEQUENCE</scope>
    <source>
        <strain evidence="2">PFS-109/04</strain>
        <tissue evidence="2">Leaf</tissue>
    </source>
</reference>
<keyword evidence="1" id="KW-0507">mRNA processing</keyword>
<evidence type="ECO:0000313" key="3">
    <source>
        <dbReference type="Proteomes" id="UP000712600"/>
    </source>
</evidence>
<keyword evidence="1" id="KW-0539">Nucleus</keyword>